<feature type="domain" description="NADP-dependent oxidoreductase" evidence="1">
    <location>
        <begin position="15"/>
        <end position="280"/>
    </location>
</feature>
<dbReference type="RefSeq" id="WP_092095279.1">
    <property type="nucleotide sequence ID" value="NZ_FNAR01000004.1"/>
</dbReference>
<dbReference type="AlphaFoldDB" id="A0A1G7ARH2"/>
<evidence type="ECO:0000259" key="1">
    <source>
        <dbReference type="Pfam" id="PF00248"/>
    </source>
</evidence>
<evidence type="ECO:0000313" key="2">
    <source>
        <dbReference type="EMBL" id="SDE17290.1"/>
    </source>
</evidence>
<gene>
    <name evidence="2" type="ORF">SAMN04488126_104134</name>
</gene>
<proteinExistence type="predicted"/>
<sequence length="300" mass="32757">MKTRKLGKTGPVISEIGLGCMSLPDDAGKAERIVQAALDAGINYFDTADLYGRGRNEELLGKAFGNRRQDIILATKVGNSWTDGKEGWEWDPSPGHIRKSVHNSLKRLGTDYIDVYQLHGGTAEDDLDAIISVFDDLKREGLIRHYGISSIRPNVFLPFLKNSSAVSNMMQYSLLDRRPEEWFADISDAGASVVARGPLAKGLLTSEAEKRVEAADGYLSYSSGELRKLIAGFGRLTGALHSAALAFVLENGAVASAITGASSEEQLHETLNAYDSMPDSETVRTYAALTAEDRYEKHRE</sequence>
<dbReference type="InterPro" id="IPR020471">
    <property type="entry name" value="AKR"/>
</dbReference>
<accession>A0A1G7ARH2</accession>
<protein>
    <submittedName>
        <fullName evidence="2">Predicted oxidoreductase</fullName>
    </submittedName>
</protein>
<dbReference type="InterPro" id="IPR036812">
    <property type="entry name" value="NAD(P)_OxRdtase_dom_sf"/>
</dbReference>
<reference evidence="2 3" key="1">
    <citation type="submission" date="2016-10" db="EMBL/GenBank/DDBJ databases">
        <authorList>
            <person name="de Groot N.N."/>
        </authorList>
    </citation>
    <scope>NUCLEOTIDE SEQUENCE [LARGE SCALE GENOMIC DNA]</scope>
    <source>
        <strain evidence="2 3">CGMCC 1.6762</strain>
    </source>
</reference>
<dbReference type="GO" id="GO:0016491">
    <property type="term" value="F:oxidoreductase activity"/>
    <property type="evidence" value="ECO:0007669"/>
    <property type="project" value="InterPro"/>
</dbReference>
<dbReference type="OrthoDB" id="9773828at2"/>
<dbReference type="PANTHER" id="PTHR43312">
    <property type="entry name" value="D-THREO-ALDOSE 1-DEHYDROGENASE"/>
    <property type="match status" value="1"/>
</dbReference>
<dbReference type="Gene3D" id="3.20.20.100">
    <property type="entry name" value="NADP-dependent oxidoreductase domain"/>
    <property type="match status" value="1"/>
</dbReference>
<dbReference type="InterPro" id="IPR023210">
    <property type="entry name" value="NADP_OxRdtase_dom"/>
</dbReference>
<dbReference type="Pfam" id="PF00248">
    <property type="entry name" value="Aldo_ket_red"/>
    <property type="match status" value="1"/>
</dbReference>
<name>A0A1G7ARH2_9BACL</name>
<dbReference type="PRINTS" id="PR00069">
    <property type="entry name" value="ALDKETRDTASE"/>
</dbReference>
<organism evidence="2 3">
    <name type="scientific">Bhargavaea beijingensis</name>
    <dbReference type="NCBI Taxonomy" id="426756"/>
    <lineage>
        <taxon>Bacteria</taxon>
        <taxon>Bacillati</taxon>
        <taxon>Bacillota</taxon>
        <taxon>Bacilli</taxon>
        <taxon>Bacillales</taxon>
        <taxon>Caryophanaceae</taxon>
        <taxon>Bhargavaea</taxon>
    </lineage>
</organism>
<dbReference type="InterPro" id="IPR053135">
    <property type="entry name" value="AKR2_Oxidoreductase"/>
</dbReference>
<evidence type="ECO:0000313" key="3">
    <source>
        <dbReference type="Proteomes" id="UP000198823"/>
    </source>
</evidence>
<dbReference type="SUPFAM" id="SSF51430">
    <property type="entry name" value="NAD(P)-linked oxidoreductase"/>
    <property type="match status" value="1"/>
</dbReference>
<dbReference type="STRING" id="426756.SAMN04488126_104134"/>
<dbReference type="CDD" id="cd19086">
    <property type="entry name" value="AKR_AKR11C1"/>
    <property type="match status" value="1"/>
</dbReference>
<dbReference type="Proteomes" id="UP000198823">
    <property type="component" value="Unassembled WGS sequence"/>
</dbReference>
<dbReference type="EMBL" id="FNAR01000004">
    <property type="protein sequence ID" value="SDE17290.1"/>
    <property type="molecule type" value="Genomic_DNA"/>
</dbReference>
<dbReference type="PANTHER" id="PTHR43312:SF1">
    <property type="entry name" value="NADP-DEPENDENT OXIDOREDUCTASE DOMAIN-CONTAINING PROTEIN"/>
    <property type="match status" value="1"/>
</dbReference>